<evidence type="ECO:0000313" key="3">
    <source>
        <dbReference type="Proteomes" id="UP000631114"/>
    </source>
</evidence>
<reference evidence="2 3" key="1">
    <citation type="submission" date="2020-10" db="EMBL/GenBank/DDBJ databases">
        <title>The Coptis chinensis genome and diversification of protoberbering-type alkaloids.</title>
        <authorList>
            <person name="Wang B."/>
            <person name="Shu S."/>
            <person name="Song C."/>
            <person name="Liu Y."/>
        </authorList>
    </citation>
    <scope>NUCLEOTIDE SEQUENCE [LARGE SCALE GENOMIC DNA]</scope>
    <source>
        <strain evidence="2">HL-2020</strain>
        <tissue evidence="2">Leaf</tissue>
    </source>
</reference>
<gene>
    <name evidence="2" type="ORF">IFM89_036349</name>
</gene>
<sequence>MNRDFWGVTVSIGAPGSRGASAPGVGISASAPSIGRGANAPGIGRGGAATEPNIEQPPQWAQHLITSVAQLTQRVVGFERAGVPLVGVAPIGEHRAEVVAPGGQGPDDEAWQKMVERFIKLKPEKFSDQGHIASDCKNPKREFQNQNQRQNQGQQRGQGGRHDQQQAPFQARGHMNALVQAEVGTVVPKKCSIIYTAPHPNGRVYAAVPYDGGANGAMVGGEQGLAHEARS</sequence>
<evidence type="ECO:0000256" key="1">
    <source>
        <dbReference type="SAM" id="MobiDB-lite"/>
    </source>
</evidence>
<proteinExistence type="predicted"/>
<dbReference type="Proteomes" id="UP000631114">
    <property type="component" value="Unassembled WGS sequence"/>
</dbReference>
<accession>A0A835HJF1</accession>
<feature type="region of interest" description="Disordered" evidence="1">
    <location>
        <begin position="143"/>
        <end position="167"/>
    </location>
</feature>
<feature type="region of interest" description="Disordered" evidence="1">
    <location>
        <begin position="31"/>
        <end position="54"/>
    </location>
</feature>
<dbReference type="EMBL" id="JADFTS010000007">
    <property type="protein sequence ID" value="KAF9599223.1"/>
    <property type="molecule type" value="Genomic_DNA"/>
</dbReference>
<name>A0A835HJF1_9MAGN</name>
<organism evidence="2 3">
    <name type="scientific">Coptis chinensis</name>
    <dbReference type="NCBI Taxonomy" id="261450"/>
    <lineage>
        <taxon>Eukaryota</taxon>
        <taxon>Viridiplantae</taxon>
        <taxon>Streptophyta</taxon>
        <taxon>Embryophyta</taxon>
        <taxon>Tracheophyta</taxon>
        <taxon>Spermatophyta</taxon>
        <taxon>Magnoliopsida</taxon>
        <taxon>Ranunculales</taxon>
        <taxon>Ranunculaceae</taxon>
        <taxon>Coptidoideae</taxon>
        <taxon>Coptis</taxon>
    </lineage>
</organism>
<feature type="compositionally biased region" description="Low complexity" evidence="1">
    <location>
        <begin position="144"/>
        <end position="155"/>
    </location>
</feature>
<evidence type="ECO:0000313" key="2">
    <source>
        <dbReference type="EMBL" id="KAF9599223.1"/>
    </source>
</evidence>
<keyword evidence="3" id="KW-1185">Reference proteome</keyword>
<comment type="caution">
    <text evidence="2">The sequence shown here is derived from an EMBL/GenBank/DDBJ whole genome shotgun (WGS) entry which is preliminary data.</text>
</comment>
<protein>
    <submittedName>
        <fullName evidence="2">Uncharacterized protein</fullName>
    </submittedName>
</protein>
<dbReference type="AlphaFoldDB" id="A0A835HJF1"/>